<dbReference type="EMBL" id="VBOY01000097">
    <property type="protein sequence ID" value="TMQ63973.1"/>
    <property type="molecule type" value="Genomic_DNA"/>
</dbReference>
<evidence type="ECO:0000256" key="1">
    <source>
        <dbReference type="ARBA" id="ARBA00001974"/>
    </source>
</evidence>
<dbReference type="InterPro" id="IPR046373">
    <property type="entry name" value="Acyl-CoA_Oxase/DH_mid-dom_sf"/>
</dbReference>
<reference evidence="9 10" key="1">
    <citation type="journal article" date="2019" name="Nat. Microbiol.">
        <title>Mediterranean grassland soil C-N compound turnover is dependent on rainfall and depth, and is mediated by genomically divergent microorganisms.</title>
        <authorList>
            <person name="Diamond S."/>
            <person name="Andeer P.F."/>
            <person name="Li Z."/>
            <person name="Crits-Christoph A."/>
            <person name="Burstein D."/>
            <person name="Anantharaman K."/>
            <person name="Lane K.R."/>
            <person name="Thomas B.C."/>
            <person name="Pan C."/>
            <person name="Northen T.R."/>
            <person name="Banfield J.F."/>
        </authorList>
    </citation>
    <scope>NUCLEOTIDE SEQUENCE [LARGE SCALE GENOMIC DNA]</scope>
    <source>
        <strain evidence="9">WS_8</strain>
    </source>
</reference>
<dbReference type="FunFam" id="1.20.140.10:FF:000001">
    <property type="entry name" value="Acyl-CoA dehydrogenase"/>
    <property type="match status" value="1"/>
</dbReference>
<gene>
    <name evidence="9" type="ORF">E6K78_10000</name>
</gene>
<evidence type="ECO:0000256" key="3">
    <source>
        <dbReference type="ARBA" id="ARBA00022630"/>
    </source>
</evidence>
<organism evidence="9 10">
    <name type="scientific">Eiseniibacteriota bacterium</name>
    <dbReference type="NCBI Taxonomy" id="2212470"/>
    <lineage>
        <taxon>Bacteria</taxon>
        <taxon>Candidatus Eiseniibacteriota</taxon>
    </lineage>
</organism>
<evidence type="ECO:0000313" key="10">
    <source>
        <dbReference type="Proteomes" id="UP000316609"/>
    </source>
</evidence>
<evidence type="ECO:0000256" key="2">
    <source>
        <dbReference type="ARBA" id="ARBA00009347"/>
    </source>
</evidence>
<dbReference type="Proteomes" id="UP000316609">
    <property type="component" value="Unassembled WGS sequence"/>
</dbReference>
<keyword evidence="5 6" id="KW-0560">Oxidoreductase</keyword>
<keyword evidence="3 6" id="KW-0285">Flavoprotein</keyword>
<feature type="domain" description="Acyl-CoA oxidase/dehydrogenase middle" evidence="8">
    <location>
        <begin position="128"/>
        <end position="220"/>
    </location>
</feature>
<dbReference type="InterPro" id="IPR009100">
    <property type="entry name" value="AcylCoA_DH/oxidase_NM_dom_sf"/>
</dbReference>
<evidence type="ECO:0000259" key="7">
    <source>
        <dbReference type="Pfam" id="PF00441"/>
    </source>
</evidence>
<comment type="similarity">
    <text evidence="2 6">Belongs to the acyl-CoA dehydrogenase family.</text>
</comment>
<name>A0A538TK31_UNCEI</name>
<protein>
    <submittedName>
        <fullName evidence="9">Acyl-CoA dehydrogenase</fullName>
    </submittedName>
</protein>
<proteinExistence type="inferred from homology"/>
<dbReference type="GO" id="GO:0003995">
    <property type="term" value="F:acyl-CoA dehydrogenase activity"/>
    <property type="evidence" value="ECO:0007669"/>
    <property type="project" value="InterPro"/>
</dbReference>
<feature type="domain" description="Acyl-CoA dehydrogenase/oxidase C-terminal" evidence="7">
    <location>
        <begin position="233"/>
        <end position="383"/>
    </location>
</feature>
<dbReference type="PANTHER" id="PTHR43884:SF22">
    <property type="entry name" value="BLR3437 PROTEIN"/>
    <property type="match status" value="1"/>
</dbReference>
<dbReference type="PROSITE" id="PS00072">
    <property type="entry name" value="ACYL_COA_DH_1"/>
    <property type="match status" value="1"/>
</dbReference>
<evidence type="ECO:0000256" key="5">
    <source>
        <dbReference type="ARBA" id="ARBA00023002"/>
    </source>
</evidence>
<evidence type="ECO:0000313" key="9">
    <source>
        <dbReference type="EMBL" id="TMQ63973.1"/>
    </source>
</evidence>
<dbReference type="Gene3D" id="1.20.140.10">
    <property type="entry name" value="Butyryl-CoA Dehydrogenase, subunit A, domain 3"/>
    <property type="match status" value="1"/>
</dbReference>
<dbReference type="Pfam" id="PF02770">
    <property type="entry name" value="Acyl-CoA_dh_M"/>
    <property type="match status" value="1"/>
</dbReference>
<dbReference type="InterPro" id="IPR009075">
    <property type="entry name" value="AcylCo_DH/oxidase_C"/>
</dbReference>
<evidence type="ECO:0000256" key="6">
    <source>
        <dbReference type="RuleBase" id="RU362125"/>
    </source>
</evidence>
<dbReference type="AlphaFoldDB" id="A0A538TK31"/>
<evidence type="ECO:0000259" key="8">
    <source>
        <dbReference type="Pfam" id="PF02770"/>
    </source>
</evidence>
<comment type="caution">
    <text evidence="9">The sequence shown here is derived from an EMBL/GenBank/DDBJ whole genome shotgun (WGS) entry which is preliminary data.</text>
</comment>
<evidence type="ECO:0000256" key="4">
    <source>
        <dbReference type="ARBA" id="ARBA00022827"/>
    </source>
</evidence>
<dbReference type="SUPFAM" id="SSF56645">
    <property type="entry name" value="Acyl-CoA dehydrogenase NM domain-like"/>
    <property type="match status" value="1"/>
</dbReference>
<accession>A0A538TK31</accession>
<dbReference type="InterPro" id="IPR006091">
    <property type="entry name" value="Acyl-CoA_Oxase/DH_mid-dom"/>
</dbReference>
<keyword evidence="4 6" id="KW-0274">FAD</keyword>
<dbReference type="InterPro" id="IPR036250">
    <property type="entry name" value="AcylCo_DH-like_C"/>
</dbReference>
<dbReference type="InterPro" id="IPR037069">
    <property type="entry name" value="AcylCoA_DH/ox_N_sf"/>
</dbReference>
<sequence>MASGVTIPDPAPIRAFLEDRHVAFAAKIGAFASETLAPRSPADDDAAARREARALLEILGAGGWFEPIRSQDWRCCCLVREALASQSPLADAVFALQGLGTIPLLLAGDAEMRERWADPAIAGRALAAFAMTEPEAGSDVAAIATMARRDGAEYVLDGAKTLISNAGIADFYTVFAATDPAAGNKGISCFLVPGDAPGLRFVRAQVLSAPHPLGEIAFEGCRIPKALRLSDEGRGFALGLKTLDRLRATVGAAACGMAARALAESLSHARTRRQFGKPLAEFQLVQQKLARMATELSAARLLVYRAAWAADQGAERVTLEAAMAKSFATEAAQRIVDDAVQVLGGVGVLAGHPVERLYRAVRALRIYEGTTEIQQLVIATRLLESGA</sequence>
<dbReference type="InterPro" id="IPR006089">
    <property type="entry name" value="Acyl-CoA_DH_CS"/>
</dbReference>
<dbReference type="SUPFAM" id="SSF47203">
    <property type="entry name" value="Acyl-CoA dehydrogenase C-terminal domain-like"/>
    <property type="match status" value="1"/>
</dbReference>
<dbReference type="GO" id="GO:0050660">
    <property type="term" value="F:flavin adenine dinucleotide binding"/>
    <property type="evidence" value="ECO:0007669"/>
    <property type="project" value="InterPro"/>
</dbReference>
<comment type="cofactor">
    <cofactor evidence="1 6">
        <name>FAD</name>
        <dbReference type="ChEBI" id="CHEBI:57692"/>
    </cofactor>
</comment>
<dbReference type="PANTHER" id="PTHR43884">
    <property type="entry name" value="ACYL-COA DEHYDROGENASE"/>
    <property type="match status" value="1"/>
</dbReference>
<dbReference type="Gene3D" id="2.40.110.10">
    <property type="entry name" value="Butyryl-CoA Dehydrogenase, subunit A, domain 2"/>
    <property type="match status" value="1"/>
</dbReference>
<dbReference type="Gene3D" id="1.10.540.10">
    <property type="entry name" value="Acyl-CoA dehydrogenase/oxidase, N-terminal domain"/>
    <property type="match status" value="1"/>
</dbReference>
<dbReference type="Pfam" id="PF00441">
    <property type="entry name" value="Acyl-CoA_dh_1"/>
    <property type="match status" value="1"/>
</dbReference>